<dbReference type="PANTHER" id="PTHR30576:SF0">
    <property type="entry name" value="UNDECAPRENYL-PHOSPHATE N-ACETYLGALACTOSAMINYL 1-PHOSPHATE TRANSFERASE-RELATED"/>
    <property type="match status" value="1"/>
</dbReference>
<keyword evidence="2" id="KW-0472">Membrane</keyword>
<dbReference type="Proteomes" id="UP000070226">
    <property type="component" value="Unassembled WGS sequence"/>
</dbReference>
<dbReference type="STRING" id="39777.B7L28_03235"/>
<protein>
    <submittedName>
        <fullName evidence="4">Bacterial sugar transferase</fullName>
    </submittedName>
</protein>
<reference evidence="4 5" key="1">
    <citation type="submission" date="2016-01" db="EMBL/GenBank/DDBJ databases">
        <authorList>
            <person name="Oliw E.H."/>
        </authorList>
    </citation>
    <scope>NUCLEOTIDE SEQUENCE [LARGE SCALE GENOMIC DNA]</scope>
    <source>
        <strain evidence="4 5">CMW7756B</strain>
    </source>
</reference>
<name>A0A133S703_9FIRM</name>
<feature type="domain" description="Bacterial sugar transferase" evidence="3">
    <location>
        <begin position="35"/>
        <end position="227"/>
    </location>
</feature>
<evidence type="ECO:0000256" key="2">
    <source>
        <dbReference type="SAM" id="Phobius"/>
    </source>
</evidence>
<evidence type="ECO:0000313" key="4">
    <source>
        <dbReference type="EMBL" id="KXA65442.1"/>
    </source>
</evidence>
<evidence type="ECO:0000313" key="5">
    <source>
        <dbReference type="Proteomes" id="UP000070226"/>
    </source>
</evidence>
<comment type="similarity">
    <text evidence="1">Belongs to the bacterial sugar transferase family.</text>
</comment>
<dbReference type="AlphaFoldDB" id="A0A133S703"/>
<dbReference type="GO" id="GO:0016780">
    <property type="term" value="F:phosphotransferase activity, for other substituted phosphate groups"/>
    <property type="evidence" value="ECO:0007669"/>
    <property type="project" value="TreeGrafter"/>
</dbReference>
<dbReference type="InterPro" id="IPR003362">
    <property type="entry name" value="Bact_transf"/>
</dbReference>
<evidence type="ECO:0000259" key="3">
    <source>
        <dbReference type="Pfam" id="PF02397"/>
    </source>
</evidence>
<dbReference type="RefSeq" id="WP_038125034.1">
    <property type="nucleotide sequence ID" value="NZ_KQ958052.1"/>
</dbReference>
<gene>
    <name evidence="4" type="ORF">HMPREF3233_00212</name>
</gene>
<sequence>MIWKSWQELPDDMRCEAVRPYYDILASKRRDLMIKSVFDRLVAAILLVVLSPIFLLLAVWIKLDSEGPVFFRQERVTQYGKSFRIYKFRTMVQNAEQLGAQVTSKDDMRVTSVGQALRKCRLDELPQLINILEGTMSFVGTRPEVPRYVAAYTNEMKATLLLPAGVTSVASIRYKDEDTLLDAADDVDDCYIHNVLPAKMEWNLRSLKEFSFIGELKVMVETVLAVIR</sequence>
<keyword evidence="2" id="KW-1133">Transmembrane helix</keyword>
<keyword evidence="2" id="KW-0812">Transmembrane</keyword>
<proteinExistence type="inferred from homology"/>
<dbReference type="EMBL" id="LRQT01000004">
    <property type="protein sequence ID" value="KXA65442.1"/>
    <property type="molecule type" value="Genomic_DNA"/>
</dbReference>
<accession>A0A133S703</accession>
<comment type="caution">
    <text evidence="4">The sequence shown here is derived from an EMBL/GenBank/DDBJ whole genome shotgun (WGS) entry which is preliminary data.</text>
</comment>
<dbReference type="PATRIC" id="fig|39777.7.peg.205"/>
<organism evidence="4">
    <name type="scientific">Veillonella atypica</name>
    <dbReference type="NCBI Taxonomy" id="39777"/>
    <lineage>
        <taxon>Bacteria</taxon>
        <taxon>Bacillati</taxon>
        <taxon>Bacillota</taxon>
        <taxon>Negativicutes</taxon>
        <taxon>Veillonellales</taxon>
        <taxon>Veillonellaceae</taxon>
        <taxon>Veillonella</taxon>
    </lineage>
</organism>
<dbReference type="Pfam" id="PF02397">
    <property type="entry name" value="Bac_transf"/>
    <property type="match status" value="1"/>
</dbReference>
<keyword evidence="4" id="KW-0808">Transferase</keyword>
<evidence type="ECO:0000256" key="1">
    <source>
        <dbReference type="ARBA" id="ARBA00006464"/>
    </source>
</evidence>
<feature type="transmembrane region" description="Helical" evidence="2">
    <location>
        <begin position="37"/>
        <end position="61"/>
    </location>
</feature>
<dbReference type="PANTHER" id="PTHR30576">
    <property type="entry name" value="COLANIC BIOSYNTHESIS UDP-GLUCOSE LIPID CARRIER TRANSFERASE"/>
    <property type="match status" value="1"/>
</dbReference>